<evidence type="ECO:0000313" key="2">
    <source>
        <dbReference type="EMBL" id="WIM04953.1"/>
    </source>
</evidence>
<reference evidence="2" key="1">
    <citation type="journal article" date="2023" name="Nat. Microbiol.">
        <title>Enrichment and characterization of a nitric oxide-reducing microbial community in a continuous bioreactor.</title>
        <authorList>
            <person name="Garrido-Amador P."/>
            <person name="Stortenbeker N."/>
            <person name="Wessels H.J.C.T."/>
            <person name="Speth D.R."/>
            <person name="Garcia-Heredia I."/>
            <person name="Kartal B."/>
        </authorList>
    </citation>
    <scope>NUCLEOTIDE SEQUENCE</scope>
    <source>
        <strain evidence="2">MAG1</strain>
    </source>
</reference>
<keyword evidence="1" id="KW-1133">Transmembrane helix</keyword>
<proteinExistence type="predicted"/>
<dbReference type="EMBL" id="CP107246">
    <property type="protein sequence ID" value="WIM04953.1"/>
    <property type="molecule type" value="Genomic_DNA"/>
</dbReference>
<dbReference type="InterPro" id="IPR009937">
    <property type="entry name" value="Phage_holin_3_6"/>
</dbReference>
<protein>
    <submittedName>
        <fullName evidence="2">Phage holin family protein</fullName>
    </submittedName>
</protein>
<sequence>MTGPGARSGLLNSLRSLLATAVALLKTRGELLAAELEEEKLRLLGLLLYGATAFLLLGVGAVFLAVFLTVLLWESHRLLVLGMFSAVFLTAGLIAWAVARRLACAKSRLFSDSLAELELDRAALESDESAIH</sequence>
<dbReference type="KEGG" id="npv:OHM77_09620"/>
<keyword evidence="1" id="KW-0812">Transmembrane</keyword>
<dbReference type="Pfam" id="PF07332">
    <property type="entry name" value="Phage_holin_3_6"/>
    <property type="match status" value="1"/>
</dbReference>
<evidence type="ECO:0000256" key="1">
    <source>
        <dbReference type="SAM" id="Phobius"/>
    </source>
</evidence>
<accession>A0AA49FK09</accession>
<feature type="transmembrane region" description="Helical" evidence="1">
    <location>
        <begin position="79"/>
        <end position="99"/>
    </location>
</feature>
<feature type="transmembrane region" description="Helical" evidence="1">
    <location>
        <begin position="46"/>
        <end position="73"/>
    </location>
</feature>
<name>A0AA49FK09_9PROT</name>
<organism evidence="2">
    <name type="scientific">Candidatus Nitricoxidivorans perseverans</name>
    <dbReference type="NCBI Taxonomy" id="2975601"/>
    <lineage>
        <taxon>Bacteria</taxon>
        <taxon>Pseudomonadati</taxon>
        <taxon>Pseudomonadota</taxon>
        <taxon>Betaproteobacteria</taxon>
        <taxon>Nitrosomonadales</taxon>
        <taxon>Sterolibacteriaceae</taxon>
        <taxon>Candidatus Nitricoxidivorans</taxon>
    </lineage>
</organism>
<dbReference type="Proteomes" id="UP001234916">
    <property type="component" value="Chromosome"/>
</dbReference>
<gene>
    <name evidence="2" type="ORF">OHM77_09620</name>
</gene>
<keyword evidence="1" id="KW-0472">Membrane</keyword>
<dbReference type="AlphaFoldDB" id="A0AA49FK09"/>